<dbReference type="GO" id="GO:0000166">
    <property type="term" value="F:nucleotide binding"/>
    <property type="evidence" value="ECO:0007669"/>
    <property type="project" value="InterPro"/>
</dbReference>
<dbReference type="EMBL" id="FOYZ01000007">
    <property type="protein sequence ID" value="SFR83641.1"/>
    <property type="molecule type" value="Genomic_DNA"/>
</dbReference>
<dbReference type="InterPro" id="IPR000683">
    <property type="entry name" value="Gfo/Idh/MocA-like_OxRdtase_N"/>
</dbReference>
<dbReference type="Pfam" id="PF01408">
    <property type="entry name" value="GFO_IDH_MocA"/>
    <property type="match status" value="1"/>
</dbReference>
<dbReference type="InterPro" id="IPR048655">
    <property type="entry name" value="Irp3-like_C"/>
</dbReference>
<dbReference type="AlphaFoldDB" id="A0A1I6JXG4"/>
<reference evidence="3 4" key="1">
    <citation type="submission" date="2016-10" db="EMBL/GenBank/DDBJ databases">
        <authorList>
            <person name="de Groot N.N."/>
        </authorList>
    </citation>
    <scope>NUCLEOTIDE SEQUENCE [LARGE SCALE GENOMIC DNA]</scope>
    <source>
        <strain evidence="3 4">743A</strain>
    </source>
</reference>
<evidence type="ECO:0000313" key="4">
    <source>
        <dbReference type="Proteomes" id="UP000199659"/>
    </source>
</evidence>
<protein>
    <submittedName>
        <fullName evidence="3">Thiazolinyl imide reductase</fullName>
    </submittedName>
</protein>
<dbReference type="Gene3D" id="3.30.360.10">
    <property type="entry name" value="Dihydrodipicolinate Reductase, domain 2"/>
    <property type="match status" value="1"/>
</dbReference>
<evidence type="ECO:0000259" key="2">
    <source>
        <dbReference type="Pfam" id="PF21390"/>
    </source>
</evidence>
<feature type="domain" description="Gfo/Idh/MocA-like oxidoreductase N-terminal" evidence="1">
    <location>
        <begin position="8"/>
        <end position="125"/>
    </location>
</feature>
<dbReference type="STRING" id="37658.SAMN05661086_02047"/>
<name>A0A1I6JXG4_9FIRM</name>
<dbReference type="NCBIfam" id="TIGR01761">
    <property type="entry name" value="thiaz-red"/>
    <property type="match status" value="1"/>
</dbReference>
<dbReference type="InterPro" id="IPR051450">
    <property type="entry name" value="Gfo/Idh/MocA_Oxidoreductases"/>
</dbReference>
<proteinExistence type="predicted"/>
<dbReference type="InterPro" id="IPR010091">
    <property type="entry name" value="Thiazolinyl_imide_reductase"/>
</dbReference>
<sequence length="364" mass="40696">MIRNEKPLRVIVCGTQFGRVYLKGLERLKGKYKLVGIFSRGSQQAVNCAKQYNVPLFTDISQITKEEVDIACVVIRSTVVGGQGTKIASQLLAKGIHVIQEHPVHYNDLVNCLKIARESGCHYKINTFYKDIETGRNFILAARKILAKSKPLYIDAACSVHVLFPLIDILGLAVGGFRPWSFQKASIYSEEDMFCSLTGKIKGISTSLRVLNQINTEEPDNNTHFLHRIILGTDAGSLMMTDSHGSVIWNLRMHVPHSADGTLDLYGEGRILDIPVAESVMPVKELTYRDVFQTVWAEGIEHSLHDFGVKIVENQKDSALAQHQLTACQVWGDIGELIGSARSVTEKYVMPRRLKEYDNDIVPK</sequence>
<dbReference type="OrthoDB" id="9760689at2"/>
<dbReference type="InterPro" id="IPR036291">
    <property type="entry name" value="NAD(P)-bd_dom_sf"/>
</dbReference>
<feature type="domain" description="Thiazolinyl imine reductase-like C-terminal" evidence="2">
    <location>
        <begin position="150"/>
        <end position="249"/>
    </location>
</feature>
<evidence type="ECO:0000259" key="1">
    <source>
        <dbReference type="Pfam" id="PF01408"/>
    </source>
</evidence>
<accession>A0A1I6JXG4</accession>
<gene>
    <name evidence="3" type="ORF">SAMN05661086_02047</name>
</gene>
<organism evidence="3 4">
    <name type="scientific">Anaeromicropila populeti</name>
    <dbReference type="NCBI Taxonomy" id="37658"/>
    <lineage>
        <taxon>Bacteria</taxon>
        <taxon>Bacillati</taxon>
        <taxon>Bacillota</taxon>
        <taxon>Clostridia</taxon>
        <taxon>Lachnospirales</taxon>
        <taxon>Lachnospiraceae</taxon>
        <taxon>Anaeromicropila</taxon>
    </lineage>
</organism>
<dbReference type="Proteomes" id="UP000199659">
    <property type="component" value="Unassembled WGS sequence"/>
</dbReference>
<dbReference type="PANTHER" id="PTHR43377:SF1">
    <property type="entry name" value="BILIVERDIN REDUCTASE A"/>
    <property type="match status" value="1"/>
</dbReference>
<dbReference type="PANTHER" id="PTHR43377">
    <property type="entry name" value="BILIVERDIN REDUCTASE A"/>
    <property type="match status" value="1"/>
</dbReference>
<dbReference type="RefSeq" id="WP_092560586.1">
    <property type="nucleotide sequence ID" value="NZ_FOYZ01000007.1"/>
</dbReference>
<dbReference type="Gene3D" id="3.40.50.720">
    <property type="entry name" value="NAD(P)-binding Rossmann-like Domain"/>
    <property type="match status" value="1"/>
</dbReference>
<keyword evidence="4" id="KW-1185">Reference proteome</keyword>
<dbReference type="Pfam" id="PF21390">
    <property type="entry name" value="Irp3-like_C"/>
    <property type="match status" value="1"/>
</dbReference>
<dbReference type="SUPFAM" id="SSF51735">
    <property type="entry name" value="NAD(P)-binding Rossmann-fold domains"/>
    <property type="match status" value="1"/>
</dbReference>
<evidence type="ECO:0000313" key="3">
    <source>
        <dbReference type="EMBL" id="SFR83641.1"/>
    </source>
</evidence>